<sequence>MEVSNLDAETTDSACETATPSTTTVDERIATANSVCKRSGIELVQHSLRTSKYRSRDAAIFWRTMFDLGSVPRTPPGRQIRDLQEAFVGSYWCSHLVKSQAQYMRVYHWMAPRSRAMNASRDALVLLHLGTRHCDDRLLNEGRTRHLAALRCLSEEIEKPGAASDDGVLGAAYTMAQCEVYRVVSHEGSAWMSHIPGLCTMFAQRGAKHLNSPFSQAVAHNLQQVVVRNTCSCFAMQSGLETNKVSCPR</sequence>
<gene>
    <name evidence="2" type="ORF">BAUCODRAFT_180222</name>
</gene>
<dbReference type="EMBL" id="KB445550">
    <property type="protein sequence ID" value="EMD00694.1"/>
    <property type="molecule type" value="Genomic_DNA"/>
</dbReference>
<evidence type="ECO:0000313" key="2">
    <source>
        <dbReference type="EMBL" id="EMD00694.1"/>
    </source>
</evidence>
<dbReference type="InterPro" id="IPR053178">
    <property type="entry name" value="Osmoadaptation_assoc"/>
</dbReference>
<organism evidence="2 3">
    <name type="scientific">Baudoinia panamericana (strain UAMH 10762)</name>
    <name type="common">Angels' share fungus</name>
    <name type="synonym">Baudoinia compniacensis (strain UAMH 10762)</name>
    <dbReference type="NCBI Taxonomy" id="717646"/>
    <lineage>
        <taxon>Eukaryota</taxon>
        <taxon>Fungi</taxon>
        <taxon>Dikarya</taxon>
        <taxon>Ascomycota</taxon>
        <taxon>Pezizomycotina</taxon>
        <taxon>Dothideomycetes</taxon>
        <taxon>Dothideomycetidae</taxon>
        <taxon>Mycosphaerellales</taxon>
        <taxon>Teratosphaeriaceae</taxon>
        <taxon>Baudoinia</taxon>
    </lineage>
</organism>
<dbReference type="Proteomes" id="UP000011761">
    <property type="component" value="Unassembled WGS sequence"/>
</dbReference>
<protein>
    <submittedName>
        <fullName evidence="2">Uncharacterized protein</fullName>
    </submittedName>
</protein>
<dbReference type="RefSeq" id="XP_007671878.1">
    <property type="nucleotide sequence ID" value="XM_007673688.1"/>
</dbReference>
<dbReference type="PANTHER" id="PTHR38111:SF2">
    <property type="entry name" value="FINGER DOMAIN PROTEIN, PUTATIVE (AFU_ORTHOLOGUE AFUA_1G01560)-RELATED"/>
    <property type="match status" value="1"/>
</dbReference>
<feature type="compositionally biased region" description="Polar residues" evidence="1">
    <location>
        <begin position="7"/>
        <end position="21"/>
    </location>
</feature>
<reference evidence="2 3" key="1">
    <citation type="journal article" date="2012" name="PLoS Pathog.">
        <title>Diverse lifestyles and strategies of plant pathogenesis encoded in the genomes of eighteen Dothideomycetes fungi.</title>
        <authorList>
            <person name="Ohm R.A."/>
            <person name="Feau N."/>
            <person name="Henrissat B."/>
            <person name="Schoch C.L."/>
            <person name="Horwitz B.A."/>
            <person name="Barry K.W."/>
            <person name="Condon B.J."/>
            <person name="Copeland A.C."/>
            <person name="Dhillon B."/>
            <person name="Glaser F."/>
            <person name="Hesse C.N."/>
            <person name="Kosti I."/>
            <person name="LaButti K."/>
            <person name="Lindquist E.A."/>
            <person name="Lucas S."/>
            <person name="Salamov A.A."/>
            <person name="Bradshaw R.E."/>
            <person name="Ciuffetti L."/>
            <person name="Hamelin R.C."/>
            <person name="Kema G.H.J."/>
            <person name="Lawrence C."/>
            <person name="Scott J.A."/>
            <person name="Spatafora J.W."/>
            <person name="Turgeon B.G."/>
            <person name="de Wit P.J.G.M."/>
            <person name="Zhong S."/>
            <person name="Goodwin S.B."/>
            <person name="Grigoriev I.V."/>
        </authorList>
    </citation>
    <scope>NUCLEOTIDE SEQUENCE [LARGE SCALE GENOMIC DNA]</scope>
    <source>
        <strain evidence="2 3">UAMH 10762</strain>
    </source>
</reference>
<name>M2N953_BAUPA</name>
<dbReference type="GeneID" id="19109489"/>
<dbReference type="KEGG" id="bcom:BAUCODRAFT_180222"/>
<dbReference type="PANTHER" id="PTHR38111">
    <property type="entry name" value="ZN(2)-C6 FUNGAL-TYPE DOMAIN-CONTAINING PROTEIN-RELATED"/>
    <property type="match status" value="1"/>
</dbReference>
<feature type="region of interest" description="Disordered" evidence="1">
    <location>
        <begin position="1"/>
        <end position="21"/>
    </location>
</feature>
<accession>M2N953</accession>
<dbReference type="AlphaFoldDB" id="M2N953"/>
<keyword evidence="3" id="KW-1185">Reference proteome</keyword>
<evidence type="ECO:0000313" key="3">
    <source>
        <dbReference type="Proteomes" id="UP000011761"/>
    </source>
</evidence>
<dbReference type="OrthoDB" id="3525185at2759"/>
<dbReference type="HOGENOM" id="CLU_1115570_0_0_1"/>
<evidence type="ECO:0000256" key="1">
    <source>
        <dbReference type="SAM" id="MobiDB-lite"/>
    </source>
</evidence>
<proteinExistence type="predicted"/>